<dbReference type="EMBL" id="MU154650">
    <property type="protein sequence ID" value="KAF9490108.1"/>
    <property type="molecule type" value="Genomic_DNA"/>
</dbReference>
<evidence type="ECO:0000256" key="1">
    <source>
        <dbReference type="SAM" id="MobiDB-lite"/>
    </source>
</evidence>
<evidence type="ECO:0000313" key="2">
    <source>
        <dbReference type="EMBL" id="KAF9490108.1"/>
    </source>
</evidence>
<organism evidence="2 3">
    <name type="scientific">Pleurotus eryngii</name>
    <name type="common">Boletus of the steppes</name>
    <dbReference type="NCBI Taxonomy" id="5323"/>
    <lineage>
        <taxon>Eukaryota</taxon>
        <taxon>Fungi</taxon>
        <taxon>Dikarya</taxon>
        <taxon>Basidiomycota</taxon>
        <taxon>Agaricomycotina</taxon>
        <taxon>Agaricomycetes</taxon>
        <taxon>Agaricomycetidae</taxon>
        <taxon>Agaricales</taxon>
        <taxon>Pleurotineae</taxon>
        <taxon>Pleurotaceae</taxon>
        <taxon>Pleurotus</taxon>
    </lineage>
</organism>
<dbReference type="Proteomes" id="UP000807025">
    <property type="component" value="Unassembled WGS sequence"/>
</dbReference>
<feature type="compositionally biased region" description="Low complexity" evidence="1">
    <location>
        <begin position="37"/>
        <end position="50"/>
    </location>
</feature>
<proteinExistence type="predicted"/>
<protein>
    <submittedName>
        <fullName evidence="2">Uncharacterized protein</fullName>
    </submittedName>
</protein>
<keyword evidence="3" id="KW-1185">Reference proteome</keyword>
<gene>
    <name evidence="2" type="ORF">BDN71DRAFT_1511589</name>
</gene>
<comment type="caution">
    <text evidence="2">The sequence shown here is derived from an EMBL/GenBank/DDBJ whole genome shotgun (WGS) entry which is preliminary data.</text>
</comment>
<dbReference type="AlphaFoldDB" id="A0A9P5ZN52"/>
<feature type="region of interest" description="Disordered" evidence="1">
    <location>
        <begin position="30"/>
        <end position="51"/>
    </location>
</feature>
<reference evidence="2" key="1">
    <citation type="submission" date="2020-11" db="EMBL/GenBank/DDBJ databases">
        <authorList>
            <consortium name="DOE Joint Genome Institute"/>
            <person name="Ahrendt S."/>
            <person name="Riley R."/>
            <person name="Andreopoulos W."/>
            <person name="Labutti K."/>
            <person name="Pangilinan J."/>
            <person name="Ruiz-Duenas F.J."/>
            <person name="Barrasa J.M."/>
            <person name="Sanchez-Garcia M."/>
            <person name="Camarero S."/>
            <person name="Miyauchi S."/>
            <person name="Serrano A."/>
            <person name="Linde D."/>
            <person name="Babiker R."/>
            <person name="Drula E."/>
            <person name="Ayuso-Fernandez I."/>
            <person name="Pacheco R."/>
            <person name="Padilla G."/>
            <person name="Ferreira P."/>
            <person name="Barriuso J."/>
            <person name="Kellner H."/>
            <person name="Castanera R."/>
            <person name="Alfaro M."/>
            <person name="Ramirez L."/>
            <person name="Pisabarro A.G."/>
            <person name="Kuo A."/>
            <person name="Tritt A."/>
            <person name="Lipzen A."/>
            <person name="He G."/>
            <person name="Yan M."/>
            <person name="Ng V."/>
            <person name="Cullen D."/>
            <person name="Martin F."/>
            <person name="Rosso M.-N."/>
            <person name="Henrissat B."/>
            <person name="Hibbett D."/>
            <person name="Martinez A.T."/>
            <person name="Grigoriev I.V."/>
        </authorList>
    </citation>
    <scope>NUCLEOTIDE SEQUENCE</scope>
    <source>
        <strain evidence="2">ATCC 90797</strain>
    </source>
</reference>
<name>A0A9P5ZN52_PLEER</name>
<sequence length="151" mass="16722">MALRLQNNRSRLLAGRPHSLFEIVSFMTQQPSDTRQRSMSPSRTTPPTSMDSFAAGLLRNREYTRRSAGLFFNTCLDAGQDTVLRCKNTPGVRAMTSPLFDYFPERPVTLCIRVPLAEVLHYDCPGSLVLNDALLLRGSLRAKSTSAAAST</sequence>
<evidence type="ECO:0000313" key="3">
    <source>
        <dbReference type="Proteomes" id="UP000807025"/>
    </source>
</evidence>
<accession>A0A9P5ZN52</accession>